<accession>A0A4S8K0M6</accession>
<dbReference type="AlphaFoldDB" id="A0A4S8K0M6"/>
<reference evidence="2 3" key="1">
    <citation type="journal article" date="2019" name="Nat. Plants">
        <title>Genome sequencing of Musa balbisiana reveals subgenome evolution and function divergence in polyploid bananas.</title>
        <authorList>
            <person name="Yao X."/>
        </authorList>
    </citation>
    <scope>NUCLEOTIDE SEQUENCE [LARGE SCALE GENOMIC DNA]</scope>
    <source>
        <strain evidence="3">cv. DH-PKW</strain>
        <tissue evidence="2">Leaves</tissue>
    </source>
</reference>
<keyword evidence="3" id="KW-1185">Reference proteome</keyword>
<gene>
    <name evidence="2" type="ORF">C4D60_Mb08t01430</name>
</gene>
<name>A0A4S8K0M6_MUSBA</name>
<keyword evidence="1" id="KW-0732">Signal</keyword>
<comment type="caution">
    <text evidence="2">The sequence shown here is derived from an EMBL/GenBank/DDBJ whole genome shotgun (WGS) entry which is preliminary data.</text>
</comment>
<proteinExistence type="predicted"/>
<organism evidence="2 3">
    <name type="scientific">Musa balbisiana</name>
    <name type="common">Banana</name>
    <dbReference type="NCBI Taxonomy" id="52838"/>
    <lineage>
        <taxon>Eukaryota</taxon>
        <taxon>Viridiplantae</taxon>
        <taxon>Streptophyta</taxon>
        <taxon>Embryophyta</taxon>
        <taxon>Tracheophyta</taxon>
        <taxon>Spermatophyta</taxon>
        <taxon>Magnoliopsida</taxon>
        <taxon>Liliopsida</taxon>
        <taxon>Zingiberales</taxon>
        <taxon>Musaceae</taxon>
        <taxon>Musa</taxon>
    </lineage>
</organism>
<sequence>MAAMTATATMALVMAIFVEGYGWEGRQQRRELNRAQEKREGSEKTLVAVGSHRPCGCHGRVYGELP</sequence>
<protein>
    <submittedName>
        <fullName evidence="2">Uncharacterized protein</fullName>
    </submittedName>
</protein>
<evidence type="ECO:0000256" key="1">
    <source>
        <dbReference type="SAM" id="SignalP"/>
    </source>
</evidence>
<evidence type="ECO:0000313" key="2">
    <source>
        <dbReference type="EMBL" id="THU68202.1"/>
    </source>
</evidence>
<dbReference type="EMBL" id="PYDT01000002">
    <property type="protein sequence ID" value="THU68202.1"/>
    <property type="molecule type" value="Genomic_DNA"/>
</dbReference>
<feature type="signal peptide" evidence="1">
    <location>
        <begin position="1"/>
        <end position="20"/>
    </location>
</feature>
<feature type="chain" id="PRO_5020910926" evidence="1">
    <location>
        <begin position="21"/>
        <end position="66"/>
    </location>
</feature>
<dbReference type="Proteomes" id="UP000317650">
    <property type="component" value="Chromosome 8"/>
</dbReference>
<evidence type="ECO:0000313" key="3">
    <source>
        <dbReference type="Proteomes" id="UP000317650"/>
    </source>
</evidence>